<dbReference type="PANTHER" id="PTHR43155:SF2">
    <property type="entry name" value="CYCLIC DI-GMP PHOSPHODIESTERASE PA4108"/>
    <property type="match status" value="1"/>
</dbReference>
<evidence type="ECO:0000313" key="1">
    <source>
        <dbReference type="EMBL" id="TDP88487.1"/>
    </source>
</evidence>
<dbReference type="InterPro" id="IPR003607">
    <property type="entry name" value="HD/PDEase_dom"/>
</dbReference>
<dbReference type="RefSeq" id="WP_133606122.1">
    <property type="nucleotide sequence ID" value="NZ_SNXW01000001.1"/>
</dbReference>
<proteinExistence type="predicted"/>
<sequence>MSLALTDGGFQTANPHALAIILEASETRSIIAARDIFDIHGMKLWARDQPVSRELQRRLMDRALQHPLETCLIAENGVTAEALRLAVRQLIEEEGPLAPLLRQHAAALQHGAEAVRLHPVAQLLLSASQSARPQAFAHAVEAMAVAGALMHAQTLTRGADARLVVLAMTAGLLHDIGEMYIAPEFGEADAGKALDVATYRQLVVHPHIGQLLLSQLTDYPKDIVRAIAEHHEHLDGSGYPHRLQGDQISPLGRLLAATEMALAALRQPGANLHHASVALRVVPGEFDEHLAGPLAAAARIVTPLVTRHSTEDLLHHMAQLDFALQGALNRLDTALPPDPSPGLQRAADLSRHLLHKLRQGWNESGLWSPGAIGVDQIAEAEAVQDALRARLHTIERMARLSAGELSADDEEVLDQLCRSLTADVKADAS</sequence>
<dbReference type="Gene3D" id="1.10.3210.10">
    <property type="entry name" value="Hypothetical protein af1432"/>
    <property type="match status" value="1"/>
</dbReference>
<dbReference type="Pfam" id="PF13487">
    <property type="entry name" value="HD_5"/>
    <property type="match status" value="1"/>
</dbReference>
<organism evidence="1 2">
    <name type="scientific">Aquabacterium commune</name>
    <dbReference type="NCBI Taxonomy" id="70586"/>
    <lineage>
        <taxon>Bacteria</taxon>
        <taxon>Pseudomonadati</taxon>
        <taxon>Pseudomonadota</taxon>
        <taxon>Betaproteobacteria</taxon>
        <taxon>Burkholderiales</taxon>
        <taxon>Aquabacterium</taxon>
    </lineage>
</organism>
<comment type="caution">
    <text evidence="1">The sequence shown here is derived from an EMBL/GenBank/DDBJ whole genome shotgun (WGS) entry which is preliminary data.</text>
</comment>
<dbReference type="PANTHER" id="PTHR43155">
    <property type="entry name" value="CYCLIC DI-GMP PHOSPHODIESTERASE PA4108-RELATED"/>
    <property type="match status" value="1"/>
</dbReference>
<protein>
    <submittedName>
        <fullName evidence="1">HD domain-containing protein</fullName>
    </submittedName>
</protein>
<dbReference type="OrthoDB" id="9780948at2"/>
<dbReference type="AlphaFoldDB" id="A0A4R6RQM1"/>
<name>A0A4R6RQM1_9BURK</name>
<reference evidence="1 2" key="1">
    <citation type="submission" date="2019-03" db="EMBL/GenBank/DDBJ databases">
        <title>Genomic Encyclopedia of Type Strains, Phase IV (KMG-IV): sequencing the most valuable type-strain genomes for metagenomic binning, comparative biology and taxonomic classification.</title>
        <authorList>
            <person name="Goeker M."/>
        </authorList>
    </citation>
    <scope>NUCLEOTIDE SEQUENCE [LARGE SCALE GENOMIC DNA]</scope>
    <source>
        <strain evidence="1 2">DSM 11901</strain>
    </source>
</reference>
<keyword evidence="2" id="KW-1185">Reference proteome</keyword>
<dbReference type="Proteomes" id="UP000294593">
    <property type="component" value="Unassembled WGS sequence"/>
</dbReference>
<dbReference type="CDD" id="cd00077">
    <property type="entry name" value="HDc"/>
    <property type="match status" value="1"/>
</dbReference>
<accession>A0A4R6RQM1</accession>
<gene>
    <name evidence="1" type="ORF">EV672_101637</name>
</gene>
<dbReference type="SUPFAM" id="SSF109604">
    <property type="entry name" value="HD-domain/PDEase-like"/>
    <property type="match status" value="1"/>
</dbReference>
<evidence type="ECO:0000313" key="2">
    <source>
        <dbReference type="Proteomes" id="UP000294593"/>
    </source>
</evidence>
<dbReference type="EMBL" id="SNXW01000001">
    <property type="protein sequence ID" value="TDP88487.1"/>
    <property type="molecule type" value="Genomic_DNA"/>
</dbReference>